<dbReference type="AlphaFoldDB" id="A0A7S1KQP8"/>
<organism evidence="2">
    <name type="scientific">Percolomonas cosmopolitus</name>
    <dbReference type="NCBI Taxonomy" id="63605"/>
    <lineage>
        <taxon>Eukaryota</taxon>
        <taxon>Discoba</taxon>
        <taxon>Heterolobosea</taxon>
        <taxon>Tetramitia</taxon>
        <taxon>Eutetramitia</taxon>
        <taxon>Percolomonadidae</taxon>
        <taxon>Percolomonas</taxon>
    </lineage>
</organism>
<sequence length="555" mass="61165">MTSHLSLSPTTHHDVPLLTLSAKQRLYFTPHIMKSASMNSTEVAASIMPAVDTPTLLRSTLQALLQLSTQATSTFQSLDSDMQEISHRMEKLSEFVEKEQKRDPNGDAPRMVGSPHVAEPQFIAPKRAEISLDLNPNSQWSAAYAAADPAVPNLSALPMELRQERRYSDAQAPISHWIQEETLKKRREYARWRKRKRERENAHQGSAKQPIMVRTVKKMELYHEKLREHRFKRESVQLDTNTLDDVAAQSNQQGHETHIPSPLSVKSHQLSARTLITESAEDDEMYVNDEQMHTDEQSVTSISVSSPPEEVQIGTVPNHIHQPPVSPPSHQNKGHEETPMSPSAPPPPSPLLKPDIKKNAPPFASKGVPPPPLPTTTTATSARPPAPGGAPPPPPPPLNLDKLNATRASSGGPTTPRPIHSRSPGALTSPDAGHHRKQSSNLSSSLFDQIKAGNFNLKKAKTRSFDEAPQSPASPQDNIMSQIRDFRKNNQLRSVSTRIATDINPGMVSASSAASPTSFTTVADILRFSTMNMDEDEDISDETDDFSDGDDLESW</sequence>
<name>A0A7S1KQP8_9EUKA</name>
<feature type="region of interest" description="Disordered" evidence="1">
    <location>
        <begin position="293"/>
        <end position="447"/>
    </location>
</feature>
<feature type="region of interest" description="Disordered" evidence="1">
    <location>
        <begin position="461"/>
        <end position="480"/>
    </location>
</feature>
<feature type="compositionally biased region" description="Polar residues" evidence="1">
    <location>
        <begin position="297"/>
        <end position="306"/>
    </location>
</feature>
<evidence type="ECO:0000313" key="2">
    <source>
        <dbReference type="EMBL" id="CAD9081596.1"/>
    </source>
</evidence>
<feature type="compositionally biased region" description="Pro residues" evidence="1">
    <location>
        <begin position="342"/>
        <end position="351"/>
    </location>
</feature>
<proteinExistence type="predicted"/>
<dbReference type="EMBL" id="HBGD01005834">
    <property type="protein sequence ID" value="CAD9081596.1"/>
    <property type="molecule type" value="Transcribed_RNA"/>
</dbReference>
<feature type="region of interest" description="Disordered" evidence="1">
    <location>
        <begin position="533"/>
        <end position="555"/>
    </location>
</feature>
<feature type="compositionally biased region" description="Pro residues" evidence="1">
    <location>
        <begin position="384"/>
        <end position="398"/>
    </location>
</feature>
<feature type="region of interest" description="Disordered" evidence="1">
    <location>
        <begin position="249"/>
        <end position="270"/>
    </location>
</feature>
<protein>
    <recommendedName>
        <fullName evidence="3">WH2 domain-containing protein</fullName>
    </recommendedName>
</protein>
<evidence type="ECO:0000256" key="1">
    <source>
        <dbReference type="SAM" id="MobiDB-lite"/>
    </source>
</evidence>
<evidence type="ECO:0008006" key="3">
    <source>
        <dbReference type="Google" id="ProtNLM"/>
    </source>
</evidence>
<accession>A0A7S1KQP8</accession>
<feature type="compositionally biased region" description="Polar residues" evidence="1">
    <location>
        <begin position="471"/>
        <end position="480"/>
    </location>
</feature>
<reference evidence="2" key="1">
    <citation type="submission" date="2021-01" db="EMBL/GenBank/DDBJ databases">
        <authorList>
            <person name="Corre E."/>
            <person name="Pelletier E."/>
            <person name="Niang G."/>
            <person name="Scheremetjew M."/>
            <person name="Finn R."/>
            <person name="Kale V."/>
            <person name="Holt S."/>
            <person name="Cochrane G."/>
            <person name="Meng A."/>
            <person name="Brown T."/>
            <person name="Cohen L."/>
        </authorList>
    </citation>
    <scope>NUCLEOTIDE SEQUENCE</scope>
    <source>
        <strain evidence="2">WS</strain>
    </source>
</reference>
<gene>
    <name evidence="2" type="ORF">PCOS0759_LOCUS4836</name>
</gene>